<dbReference type="EMBL" id="FMZA01000020">
    <property type="protein sequence ID" value="SDC89356.1"/>
    <property type="molecule type" value="Genomic_DNA"/>
</dbReference>
<organism evidence="2 3">
    <name type="scientific">Melghirimyces thermohalophilus</name>
    <dbReference type="NCBI Taxonomy" id="1236220"/>
    <lineage>
        <taxon>Bacteria</taxon>
        <taxon>Bacillati</taxon>
        <taxon>Bacillota</taxon>
        <taxon>Bacilli</taxon>
        <taxon>Bacillales</taxon>
        <taxon>Thermoactinomycetaceae</taxon>
        <taxon>Melghirimyces</taxon>
    </lineage>
</organism>
<dbReference type="OrthoDB" id="2679245at2"/>
<reference evidence="2 3" key="1">
    <citation type="submission" date="2016-10" db="EMBL/GenBank/DDBJ databases">
        <authorList>
            <person name="de Groot N.N."/>
        </authorList>
    </citation>
    <scope>NUCLEOTIDE SEQUENCE [LARGE SCALE GENOMIC DNA]</scope>
    <source>
        <strain evidence="2 3">DSM 45514</strain>
    </source>
</reference>
<protein>
    <recommendedName>
        <fullName evidence="4">UDP-N-acetylmuramyl pentapeptide phosphotransferase/UDP-N-acetylglucosamine-1-phosphate transferase</fullName>
    </recommendedName>
</protein>
<gene>
    <name evidence="2" type="ORF">SAMN04488112_12065</name>
</gene>
<sequence>MSAGLSLCFLLLSFLAGRRTLKTGKDFLLQVGVTGLNYREERIPTAYGGFLASLLLFLSVIALGLAQWIPLFSFSLFAAVLLASITVSFLGWLDDTLGNHRDKGFSGHFRTWIKEGRLTTGLLKAAGGGAVAAISATVTSGGSGKVWLLHTLLIGLMTNWLNLLDLRPGRALKFYLVVGSLLFLVSLGRGELFLFIPLLGLGAAILKEDLSSQLMLGDSGSNLLGVQLGMWLALVSPTWLVMVWIAFLAMGHWVGETISLTRLIDGNRFLSYLDRLGRE</sequence>
<keyword evidence="1" id="KW-0472">Membrane</keyword>
<accession>A0A1G6QCE1</accession>
<evidence type="ECO:0008006" key="4">
    <source>
        <dbReference type="Google" id="ProtNLM"/>
    </source>
</evidence>
<feature type="transmembrane region" description="Helical" evidence="1">
    <location>
        <begin position="44"/>
        <end position="65"/>
    </location>
</feature>
<evidence type="ECO:0000313" key="3">
    <source>
        <dbReference type="Proteomes" id="UP000199387"/>
    </source>
</evidence>
<dbReference type="STRING" id="1236220.SAMN04488112_12065"/>
<dbReference type="Proteomes" id="UP000199387">
    <property type="component" value="Unassembled WGS sequence"/>
</dbReference>
<feature type="transmembrane region" description="Helical" evidence="1">
    <location>
        <begin position="176"/>
        <end position="206"/>
    </location>
</feature>
<feature type="transmembrane region" description="Helical" evidence="1">
    <location>
        <begin position="72"/>
        <end position="93"/>
    </location>
</feature>
<feature type="transmembrane region" description="Helical" evidence="1">
    <location>
        <begin position="226"/>
        <end position="249"/>
    </location>
</feature>
<keyword evidence="3" id="KW-1185">Reference proteome</keyword>
<keyword evidence="1" id="KW-1133">Transmembrane helix</keyword>
<dbReference type="RefSeq" id="WP_091572332.1">
    <property type="nucleotide sequence ID" value="NZ_FMZA01000020.1"/>
</dbReference>
<proteinExistence type="predicted"/>
<feature type="transmembrane region" description="Helical" evidence="1">
    <location>
        <begin position="147"/>
        <end position="164"/>
    </location>
</feature>
<keyword evidence="1" id="KW-0812">Transmembrane</keyword>
<evidence type="ECO:0000313" key="2">
    <source>
        <dbReference type="EMBL" id="SDC89356.1"/>
    </source>
</evidence>
<evidence type="ECO:0000256" key="1">
    <source>
        <dbReference type="SAM" id="Phobius"/>
    </source>
</evidence>
<dbReference type="AlphaFoldDB" id="A0A1G6QCE1"/>
<name>A0A1G6QCE1_9BACL</name>